<organism evidence="1">
    <name type="scientific">Planktothricoides sp. SpSt-374</name>
    <dbReference type="NCBI Taxonomy" id="2282167"/>
    <lineage>
        <taxon>Bacteria</taxon>
        <taxon>Bacillati</taxon>
        <taxon>Cyanobacteriota</taxon>
        <taxon>Cyanophyceae</taxon>
        <taxon>Oscillatoriophycideae</taxon>
        <taxon>Oscillatoriales</taxon>
        <taxon>Oscillatoriaceae</taxon>
        <taxon>Planktothricoides</taxon>
    </lineage>
</organism>
<accession>A0A7C3VQA9</accession>
<name>A0A7C3VQA9_9CYAN</name>
<comment type="caution">
    <text evidence="1">The sequence shown here is derived from an EMBL/GenBank/DDBJ whole genome shotgun (WGS) entry which is preliminary data.</text>
</comment>
<evidence type="ECO:0000313" key="1">
    <source>
        <dbReference type="EMBL" id="HGG03518.1"/>
    </source>
</evidence>
<dbReference type="AlphaFoldDB" id="A0A7C3VQA9"/>
<gene>
    <name evidence="1" type="ORF">ENR15_23480</name>
</gene>
<reference evidence="1" key="1">
    <citation type="journal article" date="2020" name="mSystems">
        <title>Genome- and Community-Level Interaction Insights into Carbon Utilization and Element Cycling Functions of Hydrothermarchaeota in Hydrothermal Sediment.</title>
        <authorList>
            <person name="Zhou Z."/>
            <person name="Liu Y."/>
            <person name="Xu W."/>
            <person name="Pan J."/>
            <person name="Luo Z.H."/>
            <person name="Li M."/>
        </authorList>
    </citation>
    <scope>NUCLEOTIDE SEQUENCE [LARGE SCALE GENOMIC DNA]</scope>
    <source>
        <strain evidence="1">SpSt-374</strain>
    </source>
</reference>
<proteinExistence type="predicted"/>
<dbReference type="EMBL" id="DSPX01000245">
    <property type="protein sequence ID" value="HGG03518.1"/>
    <property type="molecule type" value="Genomic_DNA"/>
</dbReference>
<protein>
    <submittedName>
        <fullName evidence="1">Uncharacterized protein</fullName>
    </submittedName>
</protein>
<sequence>MATINYWQFPGFENIYLEDSYVLGIKAQGSVVEILIEAVLTENHPLYTPPLPGEQYCYRKMTIKFPQPQQYTLVNKMRAISGIDGSIDYGNIEEFSRNDKEYYLRGEWGEITIISRLPVLMSNYSFFK</sequence>